<keyword evidence="1" id="KW-0472">Membrane</keyword>
<evidence type="ECO:0000256" key="1">
    <source>
        <dbReference type="SAM" id="Phobius"/>
    </source>
</evidence>
<feature type="domain" description="Tryptophan synthase beta chain-like PALP" evidence="2">
    <location>
        <begin position="71"/>
        <end position="122"/>
    </location>
</feature>
<dbReference type="CDD" id="cd01561">
    <property type="entry name" value="CBS_like"/>
    <property type="match status" value="1"/>
</dbReference>
<evidence type="ECO:0000313" key="3">
    <source>
        <dbReference type="EMBL" id="KAL3770109.1"/>
    </source>
</evidence>
<feature type="domain" description="Tryptophan synthase beta chain-like PALP" evidence="2">
    <location>
        <begin position="182"/>
        <end position="423"/>
    </location>
</feature>
<feature type="transmembrane region" description="Helical" evidence="1">
    <location>
        <begin position="12"/>
        <end position="34"/>
    </location>
</feature>
<dbReference type="Pfam" id="PF00291">
    <property type="entry name" value="PALP"/>
    <property type="match status" value="2"/>
</dbReference>
<comment type="caution">
    <text evidence="3">The sequence shown here is derived from an EMBL/GenBank/DDBJ whole genome shotgun (WGS) entry which is preliminary data.</text>
</comment>
<keyword evidence="1" id="KW-1133">Transmembrane helix</keyword>
<dbReference type="SUPFAM" id="SSF53686">
    <property type="entry name" value="Tryptophan synthase beta subunit-like PLP-dependent enzymes"/>
    <property type="match status" value="1"/>
</dbReference>
<accession>A0ABD3N1Y4</accession>
<dbReference type="PANTHER" id="PTHR10314">
    <property type="entry name" value="CYSTATHIONINE BETA-SYNTHASE"/>
    <property type="match status" value="1"/>
</dbReference>
<sequence length="584" mass="63629">MPTSSSNGLGRIELAAIAAIGAAVASSLTTLLLVSALAKKLKRHDDIAGVTADDELRSSSSTSINKGGYESLIGNTPLLYLPHLSSLFTHGVKIFVKMESLNPGGTGKDRAALNMILDAERRGDLPSPLQSSLRCAENSYELSRKTPNCDVVDEVNHQSAHNISTSSIQRNSIPLDIHNAILTALHNTRTNGILIEGTSGSTGISLASLSCSRGHGVIVIMPDDQSSQKMDFLKRLGAGVVVVKNCSISNPGHYVNVARRIWEWLQVGRRYDEYYWKNVARHTTRSDFMENASQPQKLIQAAFMNQFENLANVQSHYMTTGPEIYSQLHGKVDGFVMSAGTGGTIVGVGGYLKEKWWQSFHQKKQTSLRKETGNEPPKIVLVDPPGSSLFNKIKYGVAFAPQQSEKQLRRHRYDTIAEGIGLDRITGNFGLGCESAPCPWENAQFGRRINMLMNPNASSHDRILAMPSTAQHNGIIDDAFSITDQQAVYMAHYLLRHEGIFVGSSTAVNIVGALLVASQMPANSNIVTIVCDGGQRHTSRFWNRDFIVERGLIWPGDSDDGVALDERKVDILELLGITSSGTGS</sequence>
<name>A0ABD3N1Y4_9STRA</name>
<evidence type="ECO:0000313" key="4">
    <source>
        <dbReference type="Proteomes" id="UP001530293"/>
    </source>
</evidence>
<keyword evidence="4" id="KW-1185">Reference proteome</keyword>
<reference evidence="3 4" key="1">
    <citation type="submission" date="2024-10" db="EMBL/GenBank/DDBJ databases">
        <title>Updated reference genomes for cyclostephanoid diatoms.</title>
        <authorList>
            <person name="Roberts W.R."/>
            <person name="Alverson A.J."/>
        </authorList>
    </citation>
    <scope>NUCLEOTIDE SEQUENCE [LARGE SCALE GENOMIC DNA]</scope>
    <source>
        <strain evidence="3 4">AJA232-27</strain>
    </source>
</reference>
<dbReference type="Proteomes" id="UP001530293">
    <property type="component" value="Unassembled WGS sequence"/>
</dbReference>
<gene>
    <name evidence="3" type="ORF">ACHAWU_009317</name>
</gene>
<organism evidence="3 4">
    <name type="scientific">Discostella pseudostelligera</name>
    <dbReference type="NCBI Taxonomy" id="259834"/>
    <lineage>
        <taxon>Eukaryota</taxon>
        <taxon>Sar</taxon>
        <taxon>Stramenopiles</taxon>
        <taxon>Ochrophyta</taxon>
        <taxon>Bacillariophyta</taxon>
        <taxon>Coscinodiscophyceae</taxon>
        <taxon>Thalassiosirophycidae</taxon>
        <taxon>Stephanodiscales</taxon>
        <taxon>Stephanodiscaceae</taxon>
        <taxon>Discostella</taxon>
    </lineage>
</organism>
<dbReference type="InterPro" id="IPR050214">
    <property type="entry name" value="Cys_Synth/Cystath_Beta-Synth"/>
</dbReference>
<dbReference type="InterPro" id="IPR036052">
    <property type="entry name" value="TrpB-like_PALP_sf"/>
</dbReference>
<proteinExistence type="predicted"/>
<dbReference type="EMBL" id="JALLBG020000045">
    <property type="protein sequence ID" value="KAL3770109.1"/>
    <property type="molecule type" value="Genomic_DNA"/>
</dbReference>
<dbReference type="InterPro" id="IPR001926">
    <property type="entry name" value="TrpB-like_PALP"/>
</dbReference>
<keyword evidence="1" id="KW-0812">Transmembrane</keyword>
<protein>
    <recommendedName>
        <fullName evidence="2">Tryptophan synthase beta chain-like PALP domain-containing protein</fullName>
    </recommendedName>
</protein>
<dbReference type="Gene3D" id="3.40.50.1100">
    <property type="match status" value="5"/>
</dbReference>
<dbReference type="AlphaFoldDB" id="A0ABD3N1Y4"/>
<evidence type="ECO:0000259" key="2">
    <source>
        <dbReference type="Pfam" id="PF00291"/>
    </source>
</evidence>